<dbReference type="EMBL" id="BMIB01000006">
    <property type="protein sequence ID" value="GGH81008.1"/>
    <property type="molecule type" value="Genomic_DNA"/>
</dbReference>
<comment type="similarity">
    <text evidence="3 9">Belongs to the pyridoxamine 5'-phosphate oxidase family.</text>
</comment>
<dbReference type="FunFam" id="2.30.110.10:FF:000005">
    <property type="entry name" value="NAD(P)H-hydrate epimerase"/>
    <property type="match status" value="1"/>
</dbReference>
<feature type="binding site" evidence="9 10">
    <location>
        <position position="69"/>
    </location>
    <ligand>
        <name>substrate</name>
    </ligand>
</feature>
<comment type="subunit">
    <text evidence="4 9">Homodimer.</text>
</comment>
<keyword evidence="8 9" id="KW-0664">Pyridoxine biosynthesis</keyword>
<name>A0A917N0L7_9BACT</name>
<evidence type="ECO:0000256" key="1">
    <source>
        <dbReference type="ARBA" id="ARBA00004738"/>
    </source>
</evidence>
<evidence type="ECO:0000256" key="9">
    <source>
        <dbReference type="HAMAP-Rule" id="MF_01629"/>
    </source>
</evidence>
<feature type="binding site" evidence="9 10">
    <location>
        <position position="134"/>
    </location>
    <ligand>
        <name>substrate</name>
    </ligand>
</feature>
<feature type="binding site" evidence="9 11">
    <location>
        <position position="189"/>
    </location>
    <ligand>
        <name>FMN</name>
        <dbReference type="ChEBI" id="CHEBI:58210"/>
    </ligand>
</feature>
<feature type="binding site" evidence="9 11">
    <location>
        <position position="86"/>
    </location>
    <ligand>
        <name>FMN</name>
        <dbReference type="ChEBI" id="CHEBI:58210"/>
    </ligand>
</feature>
<feature type="domain" description="Pyridoxine 5'-phosphate oxidase dimerisation C-terminal" evidence="13">
    <location>
        <begin position="176"/>
        <end position="217"/>
    </location>
</feature>
<dbReference type="Proteomes" id="UP000627292">
    <property type="component" value="Unassembled WGS sequence"/>
</dbReference>
<evidence type="ECO:0000256" key="10">
    <source>
        <dbReference type="PIRSR" id="PIRSR000190-1"/>
    </source>
</evidence>
<reference evidence="14" key="2">
    <citation type="submission" date="2020-09" db="EMBL/GenBank/DDBJ databases">
        <authorList>
            <person name="Sun Q."/>
            <person name="Zhou Y."/>
        </authorList>
    </citation>
    <scope>NUCLEOTIDE SEQUENCE</scope>
    <source>
        <strain evidence="14">CGMCC 1.15290</strain>
    </source>
</reference>
<organism evidence="14 15">
    <name type="scientific">Filimonas zeae</name>
    <dbReference type="NCBI Taxonomy" id="1737353"/>
    <lineage>
        <taxon>Bacteria</taxon>
        <taxon>Pseudomonadati</taxon>
        <taxon>Bacteroidota</taxon>
        <taxon>Chitinophagia</taxon>
        <taxon>Chitinophagales</taxon>
        <taxon>Chitinophagaceae</taxon>
        <taxon>Filimonas</taxon>
    </lineage>
</organism>
<evidence type="ECO:0000259" key="13">
    <source>
        <dbReference type="Pfam" id="PF10590"/>
    </source>
</evidence>
<protein>
    <recommendedName>
        <fullName evidence="9">Pyridoxine/pyridoxamine 5'-phosphate oxidase</fullName>
        <ecNumber evidence="9">1.4.3.5</ecNumber>
    </recommendedName>
    <alternativeName>
        <fullName evidence="9">PNP/PMP oxidase</fullName>
        <shortName evidence="9">PNPOx</shortName>
    </alternativeName>
    <alternativeName>
        <fullName evidence="9">Pyridoxal 5'-phosphate synthase</fullName>
    </alternativeName>
</protein>
<feature type="binding site" evidence="10">
    <location>
        <begin position="11"/>
        <end position="14"/>
    </location>
    <ligand>
        <name>substrate</name>
    </ligand>
</feature>
<evidence type="ECO:0000256" key="2">
    <source>
        <dbReference type="ARBA" id="ARBA00005037"/>
    </source>
</evidence>
<evidence type="ECO:0000313" key="15">
    <source>
        <dbReference type="Proteomes" id="UP000627292"/>
    </source>
</evidence>
<comment type="catalytic activity">
    <reaction evidence="9">
        <text>pyridoxamine 5'-phosphate + O2 + H2O = pyridoxal 5'-phosphate + H2O2 + NH4(+)</text>
        <dbReference type="Rhea" id="RHEA:15817"/>
        <dbReference type="ChEBI" id="CHEBI:15377"/>
        <dbReference type="ChEBI" id="CHEBI:15379"/>
        <dbReference type="ChEBI" id="CHEBI:16240"/>
        <dbReference type="ChEBI" id="CHEBI:28938"/>
        <dbReference type="ChEBI" id="CHEBI:58451"/>
        <dbReference type="ChEBI" id="CHEBI:597326"/>
        <dbReference type="EC" id="1.4.3.5"/>
    </reaction>
</comment>
<dbReference type="AlphaFoldDB" id="A0A917N0L7"/>
<feature type="binding site" evidence="9 11">
    <location>
        <position position="199"/>
    </location>
    <ligand>
        <name>FMN</name>
        <dbReference type="ChEBI" id="CHEBI:58210"/>
    </ligand>
</feature>
<reference evidence="14" key="1">
    <citation type="journal article" date="2014" name="Int. J. Syst. Evol. Microbiol.">
        <title>Complete genome sequence of Corynebacterium casei LMG S-19264T (=DSM 44701T), isolated from a smear-ripened cheese.</title>
        <authorList>
            <consortium name="US DOE Joint Genome Institute (JGI-PGF)"/>
            <person name="Walter F."/>
            <person name="Albersmeier A."/>
            <person name="Kalinowski J."/>
            <person name="Ruckert C."/>
        </authorList>
    </citation>
    <scope>NUCLEOTIDE SEQUENCE</scope>
    <source>
        <strain evidence="14">CGMCC 1.15290</strain>
    </source>
</reference>
<dbReference type="EC" id="1.4.3.5" evidence="9"/>
<dbReference type="PROSITE" id="PS01064">
    <property type="entry name" value="PYRIDOX_OXIDASE"/>
    <property type="match status" value="1"/>
</dbReference>
<dbReference type="PANTHER" id="PTHR10851">
    <property type="entry name" value="PYRIDOXINE-5-PHOSPHATE OXIDASE"/>
    <property type="match status" value="1"/>
</dbReference>
<dbReference type="InterPro" id="IPR000659">
    <property type="entry name" value="Pyridox_Oxase"/>
</dbReference>
<evidence type="ECO:0000313" key="14">
    <source>
        <dbReference type="EMBL" id="GGH81008.1"/>
    </source>
</evidence>
<comment type="cofactor">
    <cofactor evidence="9 11">
        <name>FMN</name>
        <dbReference type="ChEBI" id="CHEBI:58210"/>
    </cofactor>
    <text evidence="9 11">Binds 1 FMN per subunit.</text>
</comment>
<keyword evidence="7 9" id="KW-0560">Oxidoreductase</keyword>
<dbReference type="RefSeq" id="WP_229688035.1">
    <property type="nucleotide sequence ID" value="NZ_BMIB01000006.1"/>
</dbReference>
<dbReference type="InterPro" id="IPR011576">
    <property type="entry name" value="Pyridox_Oxase_N"/>
</dbReference>
<dbReference type="Pfam" id="PF10590">
    <property type="entry name" value="PNP_phzG_C"/>
    <property type="match status" value="1"/>
</dbReference>
<dbReference type="GO" id="GO:0010181">
    <property type="term" value="F:FMN binding"/>
    <property type="evidence" value="ECO:0007669"/>
    <property type="project" value="UniProtKB-UniRule"/>
</dbReference>
<keyword evidence="5 9" id="KW-0285">Flavoprotein</keyword>
<evidence type="ECO:0000256" key="4">
    <source>
        <dbReference type="ARBA" id="ARBA00011738"/>
    </source>
</evidence>
<feature type="domain" description="Pyridoxamine 5'-phosphate oxidase N-terminal" evidence="12">
    <location>
        <begin position="38"/>
        <end position="159"/>
    </location>
</feature>
<sequence>MSIQKAIADIRTDYSLKTLEEAEVAADAIDQFKVWWQEAIASELEEVNAMTLATATKEGIPSARIVLLKSFDEKGFWFFTNYDSAKGRTLAENPRAELVFFWRELQRQVRINGTVKKAAAQDSDEYFQSRPVGSRIGAMSSPQSQVISSREVLEQKVAENTAKFEESVVIPRPDNWGGYIVEPLEIEFWQGRSSRLHDRIKYTKAENGKWKIERLAP</sequence>
<dbReference type="SUPFAM" id="SSF50475">
    <property type="entry name" value="FMN-binding split barrel"/>
    <property type="match status" value="1"/>
</dbReference>
<feature type="binding site" evidence="9 11">
    <location>
        <begin position="143"/>
        <end position="144"/>
    </location>
    <ligand>
        <name>FMN</name>
        <dbReference type="ChEBI" id="CHEBI:58210"/>
    </ligand>
</feature>
<dbReference type="Gene3D" id="2.30.110.10">
    <property type="entry name" value="Electron Transport, Fmn-binding Protein, Chain A"/>
    <property type="match status" value="1"/>
</dbReference>
<dbReference type="HAMAP" id="MF_01629">
    <property type="entry name" value="PdxH"/>
    <property type="match status" value="1"/>
</dbReference>
<accession>A0A917N0L7</accession>
<keyword evidence="6 9" id="KW-0288">FMN</keyword>
<dbReference type="InterPro" id="IPR019576">
    <property type="entry name" value="Pyridoxamine_oxidase_dimer_C"/>
</dbReference>
<feature type="binding site" evidence="9 10">
    <location>
        <position position="126"/>
    </location>
    <ligand>
        <name>substrate</name>
    </ligand>
</feature>
<keyword evidence="15" id="KW-1185">Reference proteome</keyword>
<dbReference type="GO" id="GO:0008615">
    <property type="term" value="P:pyridoxine biosynthetic process"/>
    <property type="evidence" value="ECO:0007669"/>
    <property type="project" value="UniProtKB-UniRule"/>
</dbReference>
<dbReference type="InterPro" id="IPR012349">
    <property type="entry name" value="Split_barrel_FMN-bd"/>
</dbReference>
<dbReference type="Pfam" id="PF01243">
    <property type="entry name" value="PNPOx_N"/>
    <property type="match status" value="1"/>
</dbReference>
<dbReference type="GO" id="GO:0004733">
    <property type="term" value="F:pyridoxamine phosphate oxidase activity"/>
    <property type="evidence" value="ECO:0007669"/>
    <property type="project" value="UniProtKB-UniRule"/>
</dbReference>
<feature type="binding site" evidence="9 11">
    <location>
        <begin position="79"/>
        <end position="80"/>
    </location>
    <ligand>
        <name>FMN</name>
        <dbReference type="ChEBI" id="CHEBI:58210"/>
    </ligand>
</feature>
<dbReference type="NCBIfam" id="TIGR00558">
    <property type="entry name" value="pdxH"/>
    <property type="match status" value="1"/>
</dbReference>
<feature type="binding site" evidence="9 11">
    <location>
        <begin position="64"/>
        <end position="69"/>
    </location>
    <ligand>
        <name>FMN</name>
        <dbReference type="ChEBI" id="CHEBI:58210"/>
    </ligand>
</feature>
<comment type="pathway">
    <text evidence="2 9">Cofactor metabolism; pyridoxal 5'-phosphate salvage; pyridoxal 5'-phosphate from pyridoxine 5'-phosphate: step 1/1.</text>
</comment>
<gene>
    <name evidence="9 14" type="primary">pdxH</name>
    <name evidence="14" type="ORF">GCM10011379_52730</name>
</gene>
<evidence type="ECO:0000256" key="3">
    <source>
        <dbReference type="ARBA" id="ARBA00007301"/>
    </source>
</evidence>
<dbReference type="NCBIfam" id="NF004231">
    <property type="entry name" value="PRK05679.1"/>
    <property type="match status" value="1"/>
</dbReference>
<proteinExistence type="inferred from homology"/>
<feature type="binding site" evidence="9 10">
    <location>
        <position position="130"/>
    </location>
    <ligand>
        <name>substrate</name>
    </ligand>
</feature>
<comment type="catalytic activity">
    <reaction evidence="9">
        <text>pyridoxine 5'-phosphate + O2 = pyridoxal 5'-phosphate + H2O2</text>
        <dbReference type="Rhea" id="RHEA:15149"/>
        <dbReference type="ChEBI" id="CHEBI:15379"/>
        <dbReference type="ChEBI" id="CHEBI:16240"/>
        <dbReference type="ChEBI" id="CHEBI:58589"/>
        <dbReference type="ChEBI" id="CHEBI:597326"/>
        <dbReference type="EC" id="1.4.3.5"/>
    </reaction>
</comment>
<comment type="caution">
    <text evidence="14">The sequence shown here is derived from an EMBL/GenBank/DDBJ whole genome shotgun (WGS) entry which is preliminary data.</text>
</comment>
<evidence type="ECO:0000256" key="8">
    <source>
        <dbReference type="ARBA" id="ARBA00023096"/>
    </source>
</evidence>
<evidence type="ECO:0000256" key="5">
    <source>
        <dbReference type="ARBA" id="ARBA00022630"/>
    </source>
</evidence>
<evidence type="ECO:0000256" key="6">
    <source>
        <dbReference type="ARBA" id="ARBA00022643"/>
    </source>
</evidence>
<dbReference type="PIRSF" id="PIRSF000190">
    <property type="entry name" value="Pyd_amn-ph_oxd"/>
    <property type="match status" value="1"/>
</dbReference>
<comment type="caution">
    <text evidence="9">Lacks conserved residue(s) required for the propagation of feature annotation.</text>
</comment>
<evidence type="ECO:0000256" key="11">
    <source>
        <dbReference type="PIRSR" id="PIRSR000190-2"/>
    </source>
</evidence>
<comment type="pathway">
    <text evidence="1 9">Cofactor metabolism; pyridoxal 5'-phosphate salvage; pyridoxal 5'-phosphate from pyridoxamine 5'-phosphate: step 1/1.</text>
</comment>
<evidence type="ECO:0000259" key="12">
    <source>
        <dbReference type="Pfam" id="PF01243"/>
    </source>
</evidence>
<feature type="binding site" evidence="9 11">
    <location>
        <position position="108"/>
    </location>
    <ligand>
        <name>FMN</name>
        <dbReference type="ChEBI" id="CHEBI:58210"/>
    </ligand>
</feature>
<evidence type="ECO:0000256" key="7">
    <source>
        <dbReference type="ARBA" id="ARBA00023002"/>
    </source>
</evidence>
<dbReference type="InterPro" id="IPR019740">
    <property type="entry name" value="Pyridox_Oxase_CS"/>
</dbReference>
<comment type="function">
    <text evidence="9">Catalyzes the oxidation of either pyridoxine 5'-phosphate (PNP) or pyridoxamine 5'-phosphate (PMP) into pyridoxal 5'-phosphate (PLP).</text>
</comment>
<dbReference type="PANTHER" id="PTHR10851:SF0">
    <property type="entry name" value="PYRIDOXINE-5'-PHOSPHATE OXIDASE"/>
    <property type="match status" value="1"/>
</dbReference>
<feature type="binding site" evidence="9 10">
    <location>
        <begin position="195"/>
        <end position="197"/>
    </location>
    <ligand>
        <name>substrate</name>
    </ligand>
</feature>